<dbReference type="Pfam" id="PF13560">
    <property type="entry name" value="HTH_31"/>
    <property type="match status" value="1"/>
</dbReference>
<dbReference type="InterPro" id="IPR001387">
    <property type="entry name" value="Cro/C1-type_HTH"/>
</dbReference>
<name>A0A2V4MT52_9ACTN</name>
<dbReference type="Pfam" id="PF19054">
    <property type="entry name" value="DUF5753"/>
    <property type="match status" value="1"/>
</dbReference>
<proteinExistence type="predicted"/>
<evidence type="ECO:0000259" key="1">
    <source>
        <dbReference type="PROSITE" id="PS50943"/>
    </source>
</evidence>
<dbReference type="PROSITE" id="PS50943">
    <property type="entry name" value="HTH_CROC1"/>
    <property type="match status" value="1"/>
</dbReference>
<evidence type="ECO:0000313" key="3">
    <source>
        <dbReference type="Proteomes" id="UP000248039"/>
    </source>
</evidence>
<dbReference type="AlphaFoldDB" id="A0A2V4MT52"/>
<sequence length="308" mass="34822">MSPPSIGGCAYDRKAFKLPVHARGIEASAVNRKKLDPKSGPYAPFGIQLRRLREEKGWTQGELGRRMGYSDTHISAVETALKSPKLEFALAADKALDSGNQLELLWWSAQHGALIEGLPEYLNIEAKAIAMRMFEINIIPAILQTLEYARVYETALVARGRSTAEQVEERMNLLQSRQRCFERSPMPTVHAVLDEACLRRPIGGAQVMARQLRHLETMAQCPGVTIQVAPFELGEDRPFYHPVWLLTLPHRAMVGYGETLKRGFLERDADTVAEWARDYDQLQVEALSRAASLRFIRRLREEFEKHAA</sequence>
<organism evidence="2 3">
    <name type="scientific">Streptomyces tateyamensis</name>
    <dbReference type="NCBI Taxonomy" id="565073"/>
    <lineage>
        <taxon>Bacteria</taxon>
        <taxon>Bacillati</taxon>
        <taxon>Actinomycetota</taxon>
        <taxon>Actinomycetes</taxon>
        <taxon>Kitasatosporales</taxon>
        <taxon>Streptomycetaceae</taxon>
        <taxon>Streptomyces</taxon>
    </lineage>
</organism>
<dbReference type="GO" id="GO:0003677">
    <property type="term" value="F:DNA binding"/>
    <property type="evidence" value="ECO:0007669"/>
    <property type="project" value="InterPro"/>
</dbReference>
<reference evidence="2 3" key="1">
    <citation type="submission" date="2018-03" db="EMBL/GenBank/DDBJ databases">
        <title>Bioinformatic expansion and discovery of thiopeptide antibiotics.</title>
        <authorList>
            <person name="Schwalen C.J."/>
            <person name="Hudson G.A."/>
            <person name="Mitchell D.A."/>
        </authorList>
    </citation>
    <scope>NUCLEOTIDE SEQUENCE [LARGE SCALE GENOMIC DNA]</scope>
    <source>
        <strain evidence="2 3">ATCC 21389</strain>
    </source>
</reference>
<dbReference type="OrthoDB" id="9803128at2"/>
<dbReference type="Proteomes" id="UP000248039">
    <property type="component" value="Unassembled WGS sequence"/>
</dbReference>
<dbReference type="Gene3D" id="1.10.260.40">
    <property type="entry name" value="lambda repressor-like DNA-binding domains"/>
    <property type="match status" value="1"/>
</dbReference>
<protein>
    <recommendedName>
        <fullName evidence="1">HTH cro/C1-type domain-containing protein</fullName>
    </recommendedName>
</protein>
<accession>A0A2V4MT52</accession>
<dbReference type="EMBL" id="PYBW01000170">
    <property type="protein sequence ID" value="PYC66659.1"/>
    <property type="molecule type" value="Genomic_DNA"/>
</dbReference>
<dbReference type="InterPro" id="IPR043917">
    <property type="entry name" value="DUF5753"/>
</dbReference>
<dbReference type="SUPFAM" id="SSF47413">
    <property type="entry name" value="lambda repressor-like DNA-binding domains"/>
    <property type="match status" value="1"/>
</dbReference>
<feature type="domain" description="HTH cro/C1-type" evidence="1">
    <location>
        <begin position="49"/>
        <end position="104"/>
    </location>
</feature>
<dbReference type="InterPro" id="IPR010982">
    <property type="entry name" value="Lambda_DNA-bd_dom_sf"/>
</dbReference>
<gene>
    <name evidence="2" type="ORF">C7C46_31195</name>
</gene>
<keyword evidence="3" id="KW-1185">Reference proteome</keyword>
<comment type="caution">
    <text evidence="2">The sequence shown here is derived from an EMBL/GenBank/DDBJ whole genome shotgun (WGS) entry which is preliminary data.</text>
</comment>
<dbReference type="SMART" id="SM00530">
    <property type="entry name" value="HTH_XRE"/>
    <property type="match status" value="1"/>
</dbReference>
<dbReference type="CDD" id="cd00093">
    <property type="entry name" value="HTH_XRE"/>
    <property type="match status" value="1"/>
</dbReference>
<evidence type="ECO:0000313" key="2">
    <source>
        <dbReference type="EMBL" id="PYC66659.1"/>
    </source>
</evidence>